<feature type="compositionally biased region" description="Pro residues" evidence="6">
    <location>
        <begin position="655"/>
        <end position="671"/>
    </location>
</feature>
<dbReference type="InterPro" id="IPR000719">
    <property type="entry name" value="Prot_kinase_dom"/>
</dbReference>
<name>K9P8R2_CYAGP</name>
<dbReference type="HOGENOM" id="CLU_417338_0_0_3"/>
<feature type="region of interest" description="Disordered" evidence="6">
    <location>
        <begin position="288"/>
        <end position="362"/>
    </location>
</feature>
<evidence type="ECO:0000259" key="7">
    <source>
        <dbReference type="PROSITE" id="PS50011"/>
    </source>
</evidence>
<evidence type="ECO:0000256" key="2">
    <source>
        <dbReference type="ARBA" id="ARBA00022679"/>
    </source>
</evidence>
<dbReference type="AlphaFoldDB" id="K9P8R2"/>
<keyword evidence="4 8" id="KW-0418">Kinase</keyword>
<dbReference type="SMART" id="SM00220">
    <property type="entry name" value="S_TKc"/>
    <property type="match status" value="1"/>
</dbReference>
<evidence type="ECO:0000313" key="8">
    <source>
        <dbReference type="EMBL" id="AFY29323.1"/>
    </source>
</evidence>
<evidence type="ECO:0000313" key="9">
    <source>
        <dbReference type="Proteomes" id="UP000010388"/>
    </source>
</evidence>
<feature type="compositionally biased region" description="Low complexity" evidence="6">
    <location>
        <begin position="675"/>
        <end position="690"/>
    </location>
</feature>
<dbReference type="PROSITE" id="PS50011">
    <property type="entry name" value="PROTEIN_KINASE_DOM"/>
    <property type="match status" value="1"/>
</dbReference>
<dbReference type="RefSeq" id="WP_015109765.1">
    <property type="nucleotide sequence ID" value="NC_019675.1"/>
</dbReference>
<evidence type="ECO:0000256" key="4">
    <source>
        <dbReference type="ARBA" id="ARBA00022777"/>
    </source>
</evidence>
<reference evidence="9" key="1">
    <citation type="journal article" date="2013" name="Proc. Natl. Acad. Sci. U.S.A.">
        <title>Improving the coverage of the cyanobacterial phylum using diversity-driven genome sequencing.</title>
        <authorList>
            <person name="Shih P.M."/>
            <person name="Wu D."/>
            <person name="Latifi A."/>
            <person name="Axen S.D."/>
            <person name="Fewer D.P."/>
            <person name="Talla E."/>
            <person name="Calteau A."/>
            <person name="Cai F."/>
            <person name="Tandeau de Marsac N."/>
            <person name="Rippka R."/>
            <person name="Herdman M."/>
            <person name="Sivonen K."/>
            <person name="Coursin T."/>
            <person name="Laurent T."/>
            <person name="Goodwin L."/>
            <person name="Nolan M."/>
            <person name="Davenport K.W."/>
            <person name="Han C.S."/>
            <person name="Rubin E.M."/>
            <person name="Eisen J.A."/>
            <person name="Woyke T."/>
            <person name="Gugger M."/>
            <person name="Kerfeld C.A."/>
        </authorList>
    </citation>
    <scope>NUCLEOTIDE SEQUENCE [LARGE SCALE GENOMIC DNA]</scope>
    <source>
        <strain evidence="9">ATCC 27147 / PCC 6307</strain>
    </source>
</reference>
<evidence type="ECO:0000256" key="1">
    <source>
        <dbReference type="ARBA" id="ARBA00012513"/>
    </source>
</evidence>
<dbReference type="Pfam" id="PF00069">
    <property type="entry name" value="Pkinase"/>
    <property type="match status" value="1"/>
</dbReference>
<dbReference type="PANTHER" id="PTHR43289">
    <property type="entry name" value="MITOGEN-ACTIVATED PROTEIN KINASE KINASE KINASE 20-RELATED"/>
    <property type="match status" value="1"/>
</dbReference>
<protein>
    <recommendedName>
        <fullName evidence="1">non-specific serine/threonine protein kinase</fullName>
        <ecNumber evidence="1">2.7.11.1</ecNumber>
    </recommendedName>
</protein>
<feature type="compositionally biased region" description="Pro residues" evidence="6">
    <location>
        <begin position="289"/>
        <end position="302"/>
    </location>
</feature>
<evidence type="ECO:0000256" key="6">
    <source>
        <dbReference type="SAM" id="MobiDB-lite"/>
    </source>
</evidence>
<sequence length="711" mass="75914">MSAAQGQVIGGRYRLERCIGSENAGPQGELWLASDQLAADAPVALRRIGPEQDQARARELWSRLQGVLHPQVPRIGAVIEAEGQLWLVREWQAGRTYQQLLELRAERQLVFGAGEVLLLLRQLLPVLAALHSQDLLHGDLSPANLLRRDSDGLPVPLDFGLVRGTSAGPAGERLQGATPGYAPPELARGEPAQPWMDLHALGVVALVLLSGDGPERLLDPATMQWRWPAALENEPELLHQLQRLLSRHPEERFASAGQALVAFQSLVMPDSMGPVPRADRTVVLVPEAAAPPPTPLPPPAPERGPEPAQEWRPAEVAAGPSPQAARVEPQLPLPTAAAATPPPPAAVAVSDSVRRRHEEREEEAEGGFWPVLIALVLSAVVGTAVGWWWLSRGKVGAPAPGGQSELPSSLPPSEVDQRQQLLNRLRAMQVDRAWFLSLVDAALLAQYPERNGRLPSDTLEDTPLRRVWNELAEEWLARVEQLPLPLRRRLGSFSASDWEQRQGGFVRQGLSPAVLRELVSASVQNLLPSRASQAMPPEPFRQIWYAAAELTLENLRIEPIEAPSGTAQVLSAEVPASGARLFPIRLPAGHGLALGVSGSPLLQMSVYSAGGTQLEPRGPLRVVSLDGQKSSPVQLLLTNDGVAPALIRLSLRADPPAPTPPPAPEAPPAPEEPQDTAPAQAPATPGATPAPAAPAPPAPASPPAPPAPPSN</sequence>
<dbReference type="EC" id="2.7.11.1" evidence="1"/>
<feature type="region of interest" description="Disordered" evidence="6">
    <location>
        <begin position="652"/>
        <end position="711"/>
    </location>
</feature>
<dbReference type="Proteomes" id="UP000010388">
    <property type="component" value="Chromosome"/>
</dbReference>
<proteinExistence type="predicted"/>
<dbReference type="PATRIC" id="fig|292564.3.peg.2097"/>
<dbReference type="EMBL" id="CP003495">
    <property type="protein sequence ID" value="AFY29323.1"/>
    <property type="molecule type" value="Genomic_DNA"/>
</dbReference>
<dbReference type="GO" id="GO:0004674">
    <property type="term" value="F:protein serine/threonine kinase activity"/>
    <property type="evidence" value="ECO:0007669"/>
    <property type="project" value="UniProtKB-EC"/>
</dbReference>
<dbReference type="KEGG" id="cgc:Cyagr_2210"/>
<dbReference type="PANTHER" id="PTHR43289:SF6">
    <property type="entry name" value="SERINE_THREONINE-PROTEIN KINASE NEKL-3"/>
    <property type="match status" value="1"/>
</dbReference>
<keyword evidence="5" id="KW-0067">ATP-binding</keyword>
<dbReference type="SUPFAM" id="SSF56112">
    <property type="entry name" value="Protein kinase-like (PK-like)"/>
    <property type="match status" value="1"/>
</dbReference>
<evidence type="ECO:0000256" key="5">
    <source>
        <dbReference type="ARBA" id="ARBA00022840"/>
    </source>
</evidence>
<dbReference type="eggNOG" id="COG0515">
    <property type="taxonomic scope" value="Bacteria"/>
</dbReference>
<keyword evidence="2" id="KW-0808">Transferase</keyword>
<dbReference type="OrthoDB" id="507628at2"/>
<dbReference type="GO" id="GO:0005524">
    <property type="term" value="F:ATP binding"/>
    <property type="evidence" value="ECO:0007669"/>
    <property type="project" value="UniProtKB-KW"/>
</dbReference>
<dbReference type="STRING" id="292564.Cyagr_2210"/>
<gene>
    <name evidence="8" type="ordered locus">Cyagr_2210</name>
</gene>
<keyword evidence="3" id="KW-0547">Nucleotide-binding</keyword>
<organism evidence="8 9">
    <name type="scientific">Cyanobium gracile (strain ATCC 27147 / PCC 6307)</name>
    <dbReference type="NCBI Taxonomy" id="292564"/>
    <lineage>
        <taxon>Bacteria</taxon>
        <taxon>Bacillati</taxon>
        <taxon>Cyanobacteriota</taxon>
        <taxon>Cyanophyceae</taxon>
        <taxon>Synechococcales</taxon>
        <taxon>Prochlorococcaceae</taxon>
        <taxon>Cyanobium</taxon>
    </lineage>
</organism>
<feature type="domain" description="Protein kinase" evidence="7">
    <location>
        <begin position="13"/>
        <end position="267"/>
    </location>
</feature>
<feature type="compositionally biased region" description="Pro residues" evidence="6">
    <location>
        <begin position="691"/>
        <end position="711"/>
    </location>
</feature>
<evidence type="ECO:0000256" key="3">
    <source>
        <dbReference type="ARBA" id="ARBA00022741"/>
    </source>
</evidence>
<accession>K9P8R2</accession>
<dbReference type="Gene3D" id="1.10.510.10">
    <property type="entry name" value="Transferase(Phosphotransferase) domain 1"/>
    <property type="match status" value="1"/>
</dbReference>
<dbReference type="Gene3D" id="3.30.200.20">
    <property type="entry name" value="Phosphorylase Kinase, domain 1"/>
    <property type="match status" value="1"/>
</dbReference>
<dbReference type="InterPro" id="IPR011009">
    <property type="entry name" value="Kinase-like_dom_sf"/>
</dbReference>